<dbReference type="Proteomes" id="UP000642819">
    <property type="component" value="Unassembled WGS sequence"/>
</dbReference>
<feature type="transmembrane region" description="Helical" evidence="10">
    <location>
        <begin position="131"/>
        <end position="149"/>
    </location>
</feature>
<evidence type="ECO:0000313" key="12">
    <source>
        <dbReference type="EMBL" id="GHD12272.1"/>
    </source>
</evidence>
<keyword evidence="10" id="KW-0812">Transmembrane</keyword>
<feature type="transmembrane region" description="Helical" evidence="10">
    <location>
        <begin position="63"/>
        <end position="79"/>
    </location>
</feature>
<reference evidence="13" key="1">
    <citation type="journal article" date="2019" name="Int. J. Syst. Evol. Microbiol.">
        <title>The Global Catalogue of Microorganisms (GCM) 10K type strain sequencing project: providing services to taxonomists for standard genome sequencing and annotation.</title>
        <authorList>
            <consortium name="The Broad Institute Genomics Platform"/>
            <consortium name="The Broad Institute Genome Sequencing Center for Infectious Disease"/>
            <person name="Wu L."/>
            <person name="Ma J."/>
        </authorList>
    </citation>
    <scope>NUCLEOTIDE SEQUENCE [LARGE SCALE GENOMIC DNA]</scope>
    <source>
        <strain evidence="13">KCTC 19466</strain>
    </source>
</reference>
<dbReference type="GO" id="GO:0016301">
    <property type="term" value="F:kinase activity"/>
    <property type="evidence" value="ECO:0007669"/>
    <property type="project" value="UniProtKB-KW"/>
</dbReference>
<evidence type="ECO:0000313" key="13">
    <source>
        <dbReference type="Proteomes" id="UP000642819"/>
    </source>
</evidence>
<evidence type="ECO:0000256" key="2">
    <source>
        <dbReference type="ARBA" id="ARBA00012438"/>
    </source>
</evidence>
<keyword evidence="4" id="KW-0808">Transferase</keyword>
<proteinExistence type="predicted"/>
<evidence type="ECO:0000256" key="7">
    <source>
        <dbReference type="ARBA" id="ARBA00022840"/>
    </source>
</evidence>
<comment type="catalytic activity">
    <reaction evidence="1">
        <text>ATP + protein L-histidine = ADP + protein N-phospho-L-histidine.</text>
        <dbReference type="EC" id="2.7.13.3"/>
    </reaction>
</comment>
<dbReference type="EMBL" id="BMXK01000013">
    <property type="protein sequence ID" value="GHD12272.1"/>
    <property type="molecule type" value="Genomic_DNA"/>
</dbReference>
<organism evidence="12 13">
    <name type="scientific">Zhihengliuella salsuginis</name>
    <dbReference type="NCBI Taxonomy" id="578222"/>
    <lineage>
        <taxon>Bacteria</taxon>
        <taxon>Bacillati</taxon>
        <taxon>Actinomycetota</taxon>
        <taxon>Actinomycetes</taxon>
        <taxon>Micrococcales</taxon>
        <taxon>Micrococcaceae</taxon>
        <taxon>Zhihengliuella</taxon>
    </lineage>
</organism>
<keyword evidence="13" id="KW-1185">Reference proteome</keyword>
<dbReference type="Pfam" id="PF07730">
    <property type="entry name" value="HisKA_3"/>
    <property type="match status" value="1"/>
</dbReference>
<sequence>MDHQPARGTAESVRVSFAELTERRRGPARRYLHRHPRVGDGLVVAAYLLSNAIALVMVADSHSAWPVAVILGIAVVLWFRRRAPFAVLSIIGVTTLLFMIVDPFHGVMSTGLWFALYTAATKYSSRRMLSLAVLMSAAQVLMMGLWVVPHLQGVPHEPHAGVSVGDGTAAIVVASILLLAANLISTGIGSAVRSNRLHQAELANWGLRVSRLAQTEERNRIAREMHDVVAHSLSVMIALSDGAGVVMQRDPDRARGVLGELSTTGRAALRDMRRVIGVLRDGSDAPLAPQPAHSSLTELLEGFRVAGLPLTYTHTGAALPEDAGLRLTVYRIIQESLTNVLRYGREVRRVDVDCTVAAGEVAVRIADDGRGTGASGAPVGSGQGLKGIAERVAIYDGELSVGPLPTGGWVVDARLSINGRTCPAGEAGATASSAPEAAGSGKIEKETGEGTG</sequence>
<keyword evidence="10" id="KW-0472">Membrane</keyword>
<evidence type="ECO:0000256" key="5">
    <source>
        <dbReference type="ARBA" id="ARBA00022741"/>
    </source>
</evidence>
<gene>
    <name evidence="12" type="ORF">GCM10008096_27400</name>
</gene>
<feature type="domain" description="Signal transduction histidine kinase subgroup 3 dimerisation and phosphoacceptor" evidence="11">
    <location>
        <begin position="217"/>
        <end position="282"/>
    </location>
</feature>
<name>A0ABQ3GLT0_9MICC</name>
<dbReference type="PANTHER" id="PTHR24421">
    <property type="entry name" value="NITRATE/NITRITE SENSOR PROTEIN NARX-RELATED"/>
    <property type="match status" value="1"/>
</dbReference>
<keyword evidence="7" id="KW-0067">ATP-binding</keyword>
<feature type="transmembrane region" description="Helical" evidence="10">
    <location>
        <begin position="169"/>
        <end position="192"/>
    </location>
</feature>
<keyword evidence="10" id="KW-1133">Transmembrane helix</keyword>
<comment type="caution">
    <text evidence="12">The sequence shown here is derived from an EMBL/GenBank/DDBJ whole genome shotgun (WGS) entry which is preliminary data.</text>
</comment>
<protein>
    <recommendedName>
        <fullName evidence="2">histidine kinase</fullName>
        <ecNumber evidence="2">2.7.13.3</ecNumber>
    </recommendedName>
</protein>
<keyword evidence="3" id="KW-0597">Phosphoprotein</keyword>
<evidence type="ECO:0000256" key="4">
    <source>
        <dbReference type="ARBA" id="ARBA00022679"/>
    </source>
</evidence>
<evidence type="ECO:0000256" key="6">
    <source>
        <dbReference type="ARBA" id="ARBA00022777"/>
    </source>
</evidence>
<dbReference type="Gene3D" id="3.30.565.10">
    <property type="entry name" value="Histidine kinase-like ATPase, C-terminal domain"/>
    <property type="match status" value="1"/>
</dbReference>
<feature type="region of interest" description="Disordered" evidence="9">
    <location>
        <begin position="424"/>
        <end position="452"/>
    </location>
</feature>
<dbReference type="InterPro" id="IPR011712">
    <property type="entry name" value="Sig_transdc_His_kin_sub3_dim/P"/>
</dbReference>
<evidence type="ECO:0000256" key="10">
    <source>
        <dbReference type="SAM" id="Phobius"/>
    </source>
</evidence>
<keyword evidence="8" id="KW-0902">Two-component regulatory system</keyword>
<dbReference type="InterPro" id="IPR050482">
    <property type="entry name" value="Sensor_HK_TwoCompSys"/>
</dbReference>
<feature type="transmembrane region" description="Helical" evidence="10">
    <location>
        <begin position="84"/>
        <end position="101"/>
    </location>
</feature>
<keyword evidence="6 12" id="KW-0418">Kinase</keyword>
<dbReference type="RefSeq" id="WP_189351166.1">
    <property type="nucleotide sequence ID" value="NZ_BMXK01000013.1"/>
</dbReference>
<accession>A0ABQ3GLT0</accession>
<dbReference type="EC" id="2.7.13.3" evidence="2"/>
<dbReference type="Gene3D" id="1.20.5.1930">
    <property type="match status" value="1"/>
</dbReference>
<dbReference type="SUPFAM" id="SSF55874">
    <property type="entry name" value="ATPase domain of HSP90 chaperone/DNA topoisomerase II/histidine kinase"/>
    <property type="match status" value="1"/>
</dbReference>
<feature type="transmembrane region" description="Helical" evidence="10">
    <location>
        <begin position="38"/>
        <end position="57"/>
    </location>
</feature>
<evidence type="ECO:0000259" key="11">
    <source>
        <dbReference type="Pfam" id="PF07730"/>
    </source>
</evidence>
<evidence type="ECO:0000256" key="8">
    <source>
        <dbReference type="ARBA" id="ARBA00023012"/>
    </source>
</evidence>
<dbReference type="PANTHER" id="PTHR24421:SF10">
    <property type="entry name" value="NITRATE_NITRITE SENSOR PROTEIN NARQ"/>
    <property type="match status" value="1"/>
</dbReference>
<evidence type="ECO:0000256" key="9">
    <source>
        <dbReference type="SAM" id="MobiDB-lite"/>
    </source>
</evidence>
<dbReference type="CDD" id="cd16917">
    <property type="entry name" value="HATPase_UhpB-NarQ-NarX-like"/>
    <property type="match status" value="1"/>
</dbReference>
<feature type="compositionally biased region" description="Low complexity" evidence="9">
    <location>
        <begin position="424"/>
        <end position="441"/>
    </location>
</feature>
<dbReference type="InterPro" id="IPR036890">
    <property type="entry name" value="HATPase_C_sf"/>
</dbReference>
<evidence type="ECO:0000256" key="3">
    <source>
        <dbReference type="ARBA" id="ARBA00022553"/>
    </source>
</evidence>
<evidence type="ECO:0000256" key="1">
    <source>
        <dbReference type="ARBA" id="ARBA00000085"/>
    </source>
</evidence>
<feature type="compositionally biased region" description="Basic and acidic residues" evidence="9">
    <location>
        <begin position="442"/>
        <end position="452"/>
    </location>
</feature>
<keyword evidence="5" id="KW-0547">Nucleotide-binding</keyword>